<dbReference type="Pfam" id="PF22022">
    <property type="entry name" value="Phage_int_M"/>
    <property type="match status" value="1"/>
</dbReference>
<name>A0A212J7N7_9DELT</name>
<evidence type="ECO:0000313" key="6">
    <source>
        <dbReference type="EMBL" id="SBV95477.1"/>
    </source>
</evidence>
<evidence type="ECO:0000256" key="1">
    <source>
        <dbReference type="ARBA" id="ARBA00008857"/>
    </source>
</evidence>
<protein>
    <submittedName>
        <fullName evidence="6">Phage integrase family protein</fullName>
    </submittedName>
</protein>
<dbReference type="InterPro" id="IPR053876">
    <property type="entry name" value="Phage_int_M"/>
</dbReference>
<dbReference type="EMBL" id="FLUQ01000001">
    <property type="protein sequence ID" value="SBV95477.1"/>
    <property type="molecule type" value="Genomic_DNA"/>
</dbReference>
<dbReference type="InterPro" id="IPR011010">
    <property type="entry name" value="DNA_brk_join_enz"/>
</dbReference>
<dbReference type="InterPro" id="IPR010998">
    <property type="entry name" value="Integrase_recombinase_N"/>
</dbReference>
<dbReference type="Gene3D" id="1.10.443.10">
    <property type="entry name" value="Intergrase catalytic core"/>
    <property type="match status" value="1"/>
</dbReference>
<dbReference type="GO" id="GO:0006310">
    <property type="term" value="P:DNA recombination"/>
    <property type="evidence" value="ECO:0007669"/>
    <property type="project" value="UniProtKB-KW"/>
</dbReference>
<accession>A0A212J7N7</accession>
<dbReference type="Pfam" id="PF00589">
    <property type="entry name" value="Phage_integrase"/>
    <property type="match status" value="1"/>
</dbReference>
<evidence type="ECO:0000256" key="2">
    <source>
        <dbReference type="ARBA" id="ARBA00022908"/>
    </source>
</evidence>
<evidence type="ECO:0000256" key="4">
    <source>
        <dbReference type="ARBA" id="ARBA00023172"/>
    </source>
</evidence>
<reference evidence="6" key="1">
    <citation type="submission" date="2016-04" db="EMBL/GenBank/DDBJ databases">
        <authorList>
            <person name="Evans L.H."/>
            <person name="Alamgir A."/>
            <person name="Owens N."/>
            <person name="Weber N.D."/>
            <person name="Virtaneva K."/>
            <person name="Barbian K."/>
            <person name="Babar A."/>
            <person name="Rosenke K."/>
        </authorList>
    </citation>
    <scope>NUCLEOTIDE SEQUENCE</scope>
    <source>
        <strain evidence="6">86</strain>
    </source>
</reference>
<dbReference type="SUPFAM" id="SSF56349">
    <property type="entry name" value="DNA breaking-rejoining enzymes"/>
    <property type="match status" value="1"/>
</dbReference>
<dbReference type="InterPro" id="IPR002104">
    <property type="entry name" value="Integrase_catalytic"/>
</dbReference>
<dbReference type="GO" id="GO:0003677">
    <property type="term" value="F:DNA binding"/>
    <property type="evidence" value="ECO:0007669"/>
    <property type="project" value="UniProtKB-KW"/>
</dbReference>
<gene>
    <name evidence="6" type="ORF">KL86DPRO_10874</name>
</gene>
<sequence>MAEVIFRKLAREWWERHMLTGSAVYAEESWERLEREVFPDLGDRDVKKIKAPAILKILRRIEERGTYEVARKVRSHVSQTLRYGIACGLILTNPARDLGFALKPKKHQPRAAIMEPRQIGQLMRDIGAFPAKQRRCALQLAALTFVRPGELCKGEWGEIEMDTGIWRIPARKMKMKRPHIVPLSRQAQDVIRDLRGLTGGGNWLFPSPKDRTRPMQGRVLSRTLRRIGYGPEAMSAHGFRAMAASTLSEQGWPSEVIERQLAHVDRNQVRAAYQRSELLTERRNMMQAWADYLDMRHAQAILGR</sequence>
<evidence type="ECO:0000256" key="3">
    <source>
        <dbReference type="ARBA" id="ARBA00023125"/>
    </source>
</evidence>
<proteinExistence type="inferred from homology"/>
<feature type="domain" description="Tyr recombinase" evidence="5">
    <location>
        <begin position="107"/>
        <end position="287"/>
    </location>
</feature>
<dbReference type="InterPro" id="IPR050808">
    <property type="entry name" value="Phage_Integrase"/>
</dbReference>
<keyword evidence="3" id="KW-0238">DNA-binding</keyword>
<dbReference type="CDD" id="cd00801">
    <property type="entry name" value="INT_P4_C"/>
    <property type="match status" value="1"/>
</dbReference>
<keyword evidence="4" id="KW-0233">DNA recombination</keyword>
<dbReference type="InterPro" id="IPR013762">
    <property type="entry name" value="Integrase-like_cat_sf"/>
</dbReference>
<comment type="similarity">
    <text evidence="1">Belongs to the 'phage' integrase family.</text>
</comment>
<dbReference type="AlphaFoldDB" id="A0A212J7N7"/>
<evidence type="ECO:0000259" key="5">
    <source>
        <dbReference type="PROSITE" id="PS51898"/>
    </source>
</evidence>
<dbReference type="GO" id="GO:0015074">
    <property type="term" value="P:DNA integration"/>
    <property type="evidence" value="ECO:0007669"/>
    <property type="project" value="UniProtKB-KW"/>
</dbReference>
<dbReference type="PROSITE" id="PS51898">
    <property type="entry name" value="TYR_RECOMBINASE"/>
    <property type="match status" value="1"/>
</dbReference>
<dbReference type="PANTHER" id="PTHR30629:SF2">
    <property type="entry name" value="PROPHAGE INTEGRASE INTS-RELATED"/>
    <property type="match status" value="1"/>
</dbReference>
<dbReference type="Gene3D" id="1.10.150.130">
    <property type="match status" value="1"/>
</dbReference>
<keyword evidence="2" id="KW-0229">DNA integration</keyword>
<organism evidence="6">
    <name type="scientific">uncultured delta proteobacterium</name>
    <dbReference type="NCBI Taxonomy" id="34034"/>
    <lineage>
        <taxon>Bacteria</taxon>
        <taxon>Deltaproteobacteria</taxon>
        <taxon>environmental samples</taxon>
    </lineage>
</organism>
<dbReference type="PANTHER" id="PTHR30629">
    <property type="entry name" value="PROPHAGE INTEGRASE"/>
    <property type="match status" value="1"/>
</dbReference>